<evidence type="ECO:0000256" key="2">
    <source>
        <dbReference type="ARBA" id="ARBA00022475"/>
    </source>
</evidence>
<dbReference type="Pfam" id="PF02653">
    <property type="entry name" value="BPD_transp_2"/>
    <property type="match status" value="1"/>
</dbReference>
<accession>A0A191ZJX5</accession>
<evidence type="ECO:0000256" key="1">
    <source>
        <dbReference type="ARBA" id="ARBA00004429"/>
    </source>
</evidence>
<feature type="compositionally biased region" description="Low complexity" evidence="6">
    <location>
        <begin position="367"/>
        <end position="377"/>
    </location>
</feature>
<name>A0A191ZJX5_9GAMM</name>
<comment type="subcellular location">
    <subcellularLocation>
        <location evidence="1">Cell inner membrane</location>
        <topology evidence="1">Multi-pass membrane protein</topology>
    </subcellularLocation>
</comment>
<dbReference type="PANTHER" id="PTHR47089:SF1">
    <property type="entry name" value="GUANOSINE ABC TRANSPORTER PERMEASE PROTEIN NUPP"/>
    <property type="match status" value="1"/>
</dbReference>
<evidence type="ECO:0000256" key="5">
    <source>
        <dbReference type="ARBA" id="ARBA00023136"/>
    </source>
</evidence>
<evidence type="ECO:0000256" key="6">
    <source>
        <dbReference type="SAM" id="MobiDB-lite"/>
    </source>
</evidence>
<keyword evidence="5 7" id="KW-0472">Membrane</keyword>
<feature type="transmembrane region" description="Helical" evidence="7">
    <location>
        <begin position="327"/>
        <end position="344"/>
    </location>
</feature>
<feature type="region of interest" description="Disordered" evidence="6">
    <location>
        <begin position="367"/>
        <end position="388"/>
    </location>
</feature>
<evidence type="ECO:0000256" key="7">
    <source>
        <dbReference type="SAM" id="Phobius"/>
    </source>
</evidence>
<keyword evidence="3 7" id="KW-0812">Transmembrane</keyword>
<keyword evidence="4 7" id="KW-1133">Transmembrane helix</keyword>
<dbReference type="PANTHER" id="PTHR47089">
    <property type="entry name" value="ABC TRANSPORTER, PERMEASE PROTEIN"/>
    <property type="match status" value="1"/>
</dbReference>
<feature type="transmembrane region" description="Helical" evidence="7">
    <location>
        <begin position="279"/>
        <end position="307"/>
    </location>
</feature>
<feature type="transmembrane region" description="Helical" evidence="7">
    <location>
        <begin position="200"/>
        <end position="225"/>
    </location>
</feature>
<gene>
    <name evidence="8" type="ORF">A9404_00830</name>
</gene>
<feature type="transmembrane region" description="Helical" evidence="7">
    <location>
        <begin position="21"/>
        <end position="39"/>
    </location>
</feature>
<dbReference type="InterPro" id="IPR001851">
    <property type="entry name" value="ABC_transp_permease"/>
</dbReference>
<dbReference type="GO" id="GO:0005886">
    <property type="term" value="C:plasma membrane"/>
    <property type="evidence" value="ECO:0007669"/>
    <property type="project" value="UniProtKB-SubCell"/>
</dbReference>
<evidence type="ECO:0000256" key="4">
    <source>
        <dbReference type="ARBA" id="ARBA00022989"/>
    </source>
</evidence>
<reference evidence="8 9" key="1">
    <citation type="submission" date="2016-06" db="EMBL/GenBank/DDBJ databases">
        <title>Insight into the functional genes involving in sulfur oxidation in Pearl River water.</title>
        <authorList>
            <person name="Luo J."/>
            <person name="Tan X."/>
            <person name="Lin W."/>
        </authorList>
    </citation>
    <scope>NUCLEOTIDE SEQUENCE [LARGE SCALE GENOMIC DNA]</scope>
    <source>
        <strain evidence="8 9">LS2</strain>
    </source>
</reference>
<feature type="transmembrane region" description="Helical" evidence="7">
    <location>
        <begin position="92"/>
        <end position="109"/>
    </location>
</feature>
<keyword evidence="9" id="KW-1185">Reference proteome</keyword>
<keyword evidence="2" id="KW-1003">Cell membrane</keyword>
<dbReference type="GO" id="GO:0022857">
    <property type="term" value="F:transmembrane transporter activity"/>
    <property type="evidence" value="ECO:0007669"/>
    <property type="project" value="InterPro"/>
</dbReference>
<dbReference type="STRING" id="1860122.A9404_00830"/>
<evidence type="ECO:0000313" key="8">
    <source>
        <dbReference type="EMBL" id="ANJ68189.1"/>
    </source>
</evidence>
<feature type="transmembrane region" description="Helical" evidence="7">
    <location>
        <begin position="150"/>
        <end position="169"/>
    </location>
</feature>
<protein>
    <submittedName>
        <fullName evidence="8">Sugar ABC transporter permease</fullName>
    </submittedName>
</protein>
<evidence type="ECO:0000313" key="9">
    <source>
        <dbReference type="Proteomes" id="UP000078596"/>
    </source>
</evidence>
<dbReference type="Proteomes" id="UP000078596">
    <property type="component" value="Chromosome"/>
</dbReference>
<evidence type="ECO:0000256" key="3">
    <source>
        <dbReference type="ARBA" id="ARBA00022692"/>
    </source>
</evidence>
<proteinExistence type="predicted"/>
<feature type="transmembrane region" description="Helical" evidence="7">
    <location>
        <begin position="115"/>
        <end position="138"/>
    </location>
</feature>
<organism evidence="8 9">
    <name type="scientific">Halothiobacillus diazotrophicus</name>
    <dbReference type="NCBI Taxonomy" id="1860122"/>
    <lineage>
        <taxon>Bacteria</taxon>
        <taxon>Pseudomonadati</taxon>
        <taxon>Pseudomonadota</taxon>
        <taxon>Gammaproteobacteria</taxon>
        <taxon>Chromatiales</taxon>
        <taxon>Halothiobacillaceae</taxon>
        <taxon>Halothiobacillus</taxon>
    </lineage>
</organism>
<feature type="transmembrane region" description="Helical" evidence="7">
    <location>
        <begin position="59"/>
        <end position="80"/>
    </location>
</feature>
<dbReference type="KEGG" id="haz:A9404_00830"/>
<dbReference type="CDD" id="cd06580">
    <property type="entry name" value="TM_PBP1_transp_TpRbsC_like"/>
    <property type="match status" value="1"/>
</dbReference>
<feature type="transmembrane region" description="Helical" evidence="7">
    <location>
        <begin position="245"/>
        <end position="267"/>
    </location>
</feature>
<dbReference type="AlphaFoldDB" id="A0A191ZJX5"/>
<sequence>MMLSLERRAVDSRLMTYASPFLALLLTLVTAAVIFAFLGRDPVAGLRNFFIAPLMSAQGWAELCLKASPLLLIAAGLTVCFRARIWNIGAEGHFLVGALGASAVALSFGDQEGFWILPLVLLAGIVSGALWAMIAAVLKTHFHSNEILTTIMLNYIALNLLLFMVNGPLKDPQGFGFPQSVMFGDSALLPILISGTRLNISILFAVAAAVVVGVLFARTFIGFQLKVLGQDPRAAAFAGYPARGLIWFALIFAGGLAGLAGAAEVSGPIGQLIPQVSPGYGYTAIIVVFLGRMRAIGIVLASLLLALTFLGGETMQISMNLPKAMTGLFQGLLLFYLLACDAFIHYRLRWRPRQPVPAVASSTSASTAQASTGQVSTGQVSTLVREEA</sequence>
<dbReference type="EMBL" id="CP016027">
    <property type="protein sequence ID" value="ANJ68189.1"/>
    <property type="molecule type" value="Genomic_DNA"/>
</dbReference>